<dbReference type="Gene3D" id="3.40.50.720">
    <property type="entry name" value="NAD(P)-binding Rossmann-like Domain"/>
    <property type="match status" value="1"/>
</dbReference>
<dbReference type="PANTHER" id="PTHR43477">
    <property type="entry name" value="DIHYDROANTICAPSIN 7-DEHYDROGENASE"/>
    <property type="match status" value="1"/>
</dbReference>
<evidence type="ECO:0000313" key="3">
    <source>
        <dbReference type="EMBL" id="MFE8702049.1"/>
    </source>
</evidence>
<sequence length="200" mass="21292">MKILIIGATGTIGKAVSETLELAQHDLISAGRNDTDYYVDITSPNSIKAMYQNVGRVDAVISVAGATHFGSLAELTPEKNEISIDSKLKGQVNLVLLGLNHVNDFGSFTLTTGVIVDDPIIGGVSAAMASGAVRAFVQSSAQEMPRGIRINEVSPNVLKESIEKYGPFFPGFEPVAADRVAQAYRKSVEGGQTGRTYKVY</sequence>
<dbReference type="EMBL" id="JBIACK010000008">
    <property type="protein sequence ID" value="MFE8702049.1"/>
    <property type="molecule type" value="Genomic_DNA"/>
</dbReference>
<evidence type="ECO:0000256" key="2">
    <source>
        <dbReference type="ARBA" id="ARBA00023002"/>
    </source>
</evidence>
<name>A0ABW6KD20_9BACI</name>
<protein>
    <submittedName>
        <fullName evidence="3">Short chain dehydrogenase</fullName>
    </submittedName>
</protein>
<dbReference type="Proteomes" id="UP001601059">
    <property type="component" value="Unassembled WGS sequence"/>
</dbReference>
<comment type="similarity">
    <text evidence="1">Belongs to the short-chain dehydrogenases/reductases (SDR) family.</text>
</comment>
<keyword evidence="2" id="KW-0560">Oxidoreductase</keyword>
<dbReference type="SUPFAM" id="SSF51735">
    <property type="entry name" value="NAD(P)-binding Rossmann-fold domains"/>
    <property type="match status" value="1"/>
</dbReference>
<dbReference type="PANTHER" id="PTHR43477:SF1">
    <property type="entry name" value="DIHYDROANTICAPSIN 7-DEHYDROGENASE"/>
    <property type="match status" value="1"/>
</dbReference>
<gene>
    <name evidence="3" type="ORF">ACFYKX_15740</name>
</gene>
<dbReference type="PRINTS" id="PR00081">
    <property type="entry name" value="GDHRDH"/>
</dbReference>
<dbReference type="CDD" id="cd11731">
    <property type="entry name" value="Lin1944_like_SDR_c"/>
    <property type="match status" value="1"/>
</dbReference>
<dbReference type="Pfam" id="PF13561">
    <property type="entry name" value="adh_short_C2"/>
    <property type="match status" value="1"/>
</dbReference>
<dbReference type="InterPro" id="IPR036291">
    <property type="entry name" value="NAD(P)-bd_dom_sf"/>
</dbReference>
<dbReference type="NCBIfam" id="NF005754">
    <property type="entry name" value="PRK07578.1"/>
    <property type="match status" value="1"/>
</dbReference>
<dbReference type="RefSeq" id="WP_389362017.1">
    <property type="nucleotide sequence ID" value="NZ_JBIACK010000008.1"/>
</dbReference>
<proteinExistence type="inferred from homology"/>
<accession>A0ABW6KD20</accession>
<keyword evidence="4" id="KW-1185">Reference proteome</keyword>
<evidence type="ECO:0000256" key="1">
    <source>
        <dbReference type="ARBA" id="ARBA00006484"/>
    </source>
</evidence>
<evidence type="ECO:0000313" key="4">
    <source>
        <dbReference type="Proteomes" id="UP001601059"/>
    </source>
</evidence>
<comment type="caution">
    <text evidence="3">The sequence shown here is derived from an EMBL/GenBank/DDBJ whole genome shotgun (WGS) entry which is preliminary data.</text>
</comment>
<reference evidence="3 4" key="1">
    <citation type="submission" date="2024-08" db="EMBL/GenBank/DDBJ databases">
        <title>Two novel Cytobacillus novel species.</title>
        <authorList>
            <person name="Liu G."/>
        </authorList>
    </citation>
    <scope>NUCLEOTIDE SEQUENCE [LARGE SCALE GENOMIC DNA]</scope>
    <source>
        <strain evidence="3 4">FJAT-54145</strain>
    </source>
</reference>
<dbReference type="InterPro" id="IPR002347">
    <property type="entry name" value="SDR_fam"/>
</dbReference>
<dbReference type="InterPro" id="IPR051122">
    <property type="entry name" value="SDR_DHRS6-like"/>
</dbReference>
<organism evidence="3 4">
    <name type="scientific">Cytobacillus spartinae</name>
    <dbReference type="NCBI Taxonomy" id="3299023"/>
    <lineage>
        <taxon>Bacteria</taxon>
        <taxon>Bacillati</taxon>
        <taxon>Bacillota</taxon>
        <taxon>Bacilli</taxon>
        <taxon>Bacillales</taxon>
        <taxon>Bacillaceae</taxon>
        <taxon>Cytobacillus</taxon>
    </lineage>
</organism>